<dbReference type="InterPro" id="IPR042089">
    <property type="entry name" value="Peptidase_M13_dom_2"/>
</dbReference>
<dbReference type="PROSITE" id="PS51885">
    <property type="entry name" value="NEPRILYSIN"/>
    <property type="match status" value="1"/>
</dbReference>
<name>A0A7Y0GB32_9SPHN</name>
<keyword evidence="4" id="KW-0479">Metal-binding</keyword>
<evidence type="ECO:0000256" key="5">
    <source>
        <dbReference type="ARBA" id="ARBA00022801"/>
    </source>
</evidence>
<dbReference type="PRINTS" id="PR00786">
    <property type="entry name" value="NEPRILYSIN"/>
</dbReference>
<organism evidence="11 12">
    <name type="scientific">Novosphingobium olei</name>
    <dbReference type="NCBI Taxonomy" id="2728851"/>
    <lineage>
        <taxon>Bacteria</taxon>
        <taxon>Pseudomonadati</taxon>
        <taxon>Pseudomonadota</taxon>
        <taxon>Alphaproteobacteria</taxon>
        <taxon>Sphingomonadales</taxon>
        <taxon>Sphingomonadaceae</taxon>
        <taxon>Novosphingobium</taxon>
    </lineage>
</organism>
<comment type="caution">
    <text evidence="11">The sequence shown here is derived from an EMBL/GenBank/DDBJ whole genome shotgun (WGS) entry which is preliminary data.</text>
</comment>
<sequence length="678" mass="75781">MKTRHLFATAAAVMVLCAPAFASDAPQFGTWGVETKNFSTTIRPGDDFYAYVNEGWLKTAVIPQGLTSYDDPTRIYLANEQRVGAIINDLLGEAHARNSPEQQIADAYRAFSDQARLDALGMKPILPDLALLNEARTHAQLFHLMTQPGQGGVIVGGVLADPANPKSNLAALQQGPLTLPARDYYLGDGEPYATMRKLLLDYMAATFKRGGFDDAEGRADRALAFEIEVARRQWPLDRLRDQEKMYHPMTLAELDRYAPGVGWKSFLAGLGGLDVSPKINVRTDSAIKDIVALTLATPVDTVRDYMRFSLLDGAAPLLSSDWQEANFDFHSRKLLGIKVRRPELQRAIASTNGLVGEQIGRIYVARHFPESYRAQVSEMIGYMRSAFHDRIAALPWMDDATRAEAQAKLAKVSQHIGFPEKWHDYSSIVIRPDDLFGNVRRKEAWSRDDQRALLLEGRRDWEWPYHPQEVNAGYMASLNSITFPAGFLQPPYFDPKADAAVNFGAIAAVIGHEFGHGFDDSGSQSDGDGRLRNWWTDASRTEFNKRTAGLIEQYNQYEPVPGTHINGKQNLGENIGDLGGLSIAYDAYRRYVADKLGGQDKVIDGLNGDQRYFLSWGQVWRNVTVPEELRRQALSDNHSANPFRVNGVVRNIDAWYDAFGVKPGDKLYLPPDQRVKIW</sequence>
<dbReference type="PANTHER" id="PTHR11733">
    <property type="entry name" value="ZINC METALLOPROTEASE FAMILY M13 NEPRILYSIN-RELATED"/>
    <property type="match status" value="1"/>
</dbReference>
<evidence type="ECO:0000256" key="1">
    <source>
        <dbReference type="ARBA" id="ARBA00001947"/>
    </source>
</evidence>
<dbReference type="GO" id="GO:0016485">
    <property type="term" value="P:protein processing"/>
    <property type="evidence" value="ECO:0007669"/>
    <property type="project" value="TreeGrafter"/>
</dbReference>
<dbReference type="CDD" id="cd08662">
    <property type="entry name" value="M13"/>
    <property type="match status" value="1"/>
</dbReference>
<comment type="cofactor">
    <cofactor evidence="1">
        <name>Zn(2+)</name>
        <dbReference type="ChEBI" id="CHEBI:29105"/>
    </cofactor>
</comment>
<dbReference type="RefSeq" id="WP_169494038.1">
    <property type="nucleotide sequence ID" value="NZ_JABBGM010000006.1"/>
</dbReference>
<evidence type="ECO:0000256" key="4">
    <source>
        <dbReference type="ARBA" id="ARBA00022723"/>
    </source>
</evidence>
<dbReference type="GO" id="GO:0005886">
    <property type="term" value="C:plasma membrane"/>
    <property type="evidence" value="ECO:0007669"/>
    <property type="project" value="TreeGrafter"/>
</dbReference>
<dbReference type="InterPro" id="IPR000718">
    <property type="entry name" value="Peptidase_M13"/>
</dbReference>
<dbReference type="Pfam" id="PF01431">
    <property type="entry name" value="Peptidase_M13"/>
    <property type="match status" value="1"/>
</dbReference>
<accession>A0A7Y0GB32</accession>
<feature type="chain" id="PRO_5031280698" evidence="8">
    <location>
        <begin position="23"/>
        <end position="678"/>
    </location>
</feature>
<dbReference type="InterPro" id="IPR008753">
    <property type="entry name" value="Peptidase_M13_N"/>
</dbReference>
<dbReference type="InterPro" id="IPR024079">
    <property type="entry name" value="MetalloPept_cat_dom_sf"/>
</dbReference>
<evidence type="ECO:0000313" key="11">
    <source>
        <dbReference type="EMBL" id="NML94748.1"/>
    </source>
</evidence>
<evidence type="ECO:0000256" key="2">
    <source>
        <dbReference type="ARBA" id="ARBA00007357"/>
    </source>
</evidence>
<dbReference type="Proteomes" id="UP000583556">
    <property type="component" value="Unassembled WGS sequence"/>
</dbReference>
<evidence type="ECO:0000256" key="6">
    <source>
        <dbReference type="ARBA" id="ARBA00022833"/>
    </source>
</evidence>
<gene>
    <name evidence="11" type="ORF">HHL27_13825</name>
</gene>
<keyword evidence="8" id="KW-0732">Signal</keyword>
<evidence type="ECO:0000259" key="9">
    <source>
        <dbReference type="Pfam" id="PF01431"/>
    </source>
</evidence>
<keyword evidence="3" id="KW-0645">Protease</keyword>
<dbReference type="Gene3D" id="1.10.1380.10">
    <property type="entry name" value="Neutral endopeptidase , domain2"/>
    <property type="match status" value="1"/>
</dbReference>
<feature type="domain" description="Peptidase M13 C-terminal" evidence="9">
    <location>
        <begin position="471"/>
        <end position="675"/>
    </location>
</feature>
<evidence type="ECO:0000256" key="7">
    <source>
        <dbReference type="ARBA" id="ARBA00023049"/>
    </source>
</evidence>
<dbReference type="Gene3D" id="3.40.390.10">
    <property type="entry name" value="Collagenase (Catalytic Domain)"/>
    <property type="match status" value="1"/>
</dbReference>
<dbReference type="InterPro" id="IPR018497">
    <property type="entry name" value="Peptidase_M13_C"/>
</dbReference>
<protein>
    <submittedName>
        <fullName evidence="11">M13 family metallopeptidase</fullName>
    </submittedName>
</protein>
<keyword evidence="12" id="KW-1185">Reference proteome</keyword>
<evidence type="ECO:0000313" key="12">
    <source>
        <dbReference type="Proteomes" id="UP000583556"/>
    </source>
</evidence>
<dbReference type="GO" id="GO:0046872">
    <property type="term" value="F:metal ion binding"/>
    <property type="evidence" value="ECO:0007669"/>
    <property type="project" value="UniProtKB-KW"/>
</dbReference>
<reference evidence="11 12" key="1">
    <citation type="submission" date="2020-04" db="EMBL/GenBank/DDBJ databases">
        <title>Novosphingobium sp. TW-4 isolated from soil.</title>
        <authorList>
            <person name="Dahal R.H."/>
            <person name="Chaudhary D.K."/>
        </authorList>
    </citation>
    <scope>NUCLEOTIDE SEQUENCE [LARGE SCALE GENOMIC DNA]</scope>
    <source>
        <strain evidence="11 12">TW-4</strain>
    </source>
</reference>
<dbReference type="SUPFAM" id="SSF55486">
    <property type="entry name" value="Metalloproteases ('zincins'), catalytic domain"/>
    <property type="match status" value="1"/>
</dbReference>
<evidence type="ECO:0000259" key="10">
    <source>
        <dbReference type="Pfam" id="PF05649"/>
    </source>
</evidence>
<evidence type="ECO:0000256" key="8">
    <source>
        <dbReference type="SAM" id="SignalP"/>
    </source>
</evidence>
<feature type="domain" description="Peptidase M13 N-terminal" evidence="10">
    <location>
        <begin position="44"/>
        <end position="419"/>
    </location>
</feature>
<dbReference type="AlphaFoldDB" id="A0A7Y0GB32"/>
<dbReference type="PANTHER" id="PTHR11733:SF167">
    <property type="entry name" value="FI17812P1-RELATED"/>
    <property type="match status" value="1"/>
</dbReference>
<feature type="signal peptide" evidence="8">
    <location>
        <begin position="1"/>
        <end position="22"/>
    </location>
</feature>
<evidence type="ECO:0000256" key="3">
    <source>
        <dbReference type="ARBA" id="ARBA00022670"/>
    </source>
</evidence>
<keyword evidence="7" id="KW-0482">Metalloprotease</keyword>
<keyword evidence="5" id="KW-0378">Hydrolase</keyword>
<dbReference type="EMBL" id="JABBGM010000006">
    <property type="protein sequence ID" value="NML94748.1"/>
    <property type="molecule type" value="Genomic_DNA"/>
</dbReference>
<proteinExistence type="inferred from homology"/>
<dbReference type="Pfam" id="PF05649">
    <property type="entry name" value="Peptidase_M13_N"/>
    <property type="match status" value="1"/>
</dbReference>
<keyword evidence="6" id="KW-0862">Zinc</keyword>
<dbReference type="GO" id="GO:0004222">
    <property type="term" value="F:metalloendopeptidase activity"/>
    <property type="evidence" value="ECO:0007669"/>
    <property type="project" value="InterPro"/>
</dbReference>
<comment type="similarity">
    <text evidence="2">Belongs to the peptidase M13 family.</text>
</comment>